<dbReference type="InterPro" id="IPR027417">
    <property type="entry name" value="P-loop_NTPase"/>
</dbReference>
<evidence type="ECO:0000259" key="5">
    <source>
        <dbReference type="PROSITE" id="PS50089"/>
    </source>
</evidence>
<evidence type="ECO:0000259" key="6">
    <source>
        <dbReference type="PROSITE" id="PS51716"/>
    </source>
</evidence>
<dbReference type="PANTHER" id="PTHR14143">
    <property type="entry name" value="INTERFERON-INDUCIBLE GTPASE FAMILY MEMBER"/>
    <property type="match status" value="1"/>
</dbReference>
<evidence type="ECO:0000313" key="8">
    <source>
        <dbReference type="Proteomes" id="UP000192578"/>
    </source>
</evidence>
<dbReference type="PROSITE" id="PS51716">
    <property type="entry name" value="G_IRG"/>
    <property type="match status" value="1"/>
</dbReference>
<dbReference type="GO" id="GO:0005525">
    <property type="term" value="F:GTP binding"/>
    <property type="evidence" value="ECO:0007669"/>
    <property type="project" value="InterPro"/>
</dbReference>
<organism evidence="7 8">
    <name type="scientific">Hypsibius exemplaris</name>
    <name type="common">Freshwater tardigrade</name>
    <dbReference type="NCBI Taxonomy" id="2072580"/>
    <lineage>
        <taxon>Eukaryota</taxon>
        <taxon>Metazoa</taxon>
        <taxon>Ecdysozoa</taxon>
        <taxon>Tardigrada</taxon>
        <taxon>Eutardigrada</taxon>
        <taxon>Parachela</taxon>
        <taxon>Hypsibioidea</taxon>
        <taxon>Hypsibiidae</taxon>
        <taxon>Hypsibius</taxon>
    </lineage>
</organism>
<dbReference type="EMBL" id="MTYJ01000178">
    <property type="protein sequence ID" value="OWA49942.1"/>
    <property type="molecule type" value="Genomic_DNA"/>
</dbReference>
<dbReference type="AlphaFoldDB" id="A0A9X6RJI8"/>
<proteinExistence type="inferred from homology"/>
<comment type="similarity">
    <text evidence="1">Belongs to the TRAFAC class dynamin-like GTPase superfamily. IRG family.</text>
</comment>
<evidence type="ECO:0000313" key="7">
    <source>
        <dbReference type="EMBL" id="OWA49942.1"/>
    </source>
</evidence>
<dbReference type="GO" id="GO:0008270">
    <property type="term" value="F:zinc ion binding"/>
    <property type="evidence" value="ECO:0007669"/>
    <property type="project" value="UniProtKB-KW"/>
</dbReference>
<keyword evidence="2 4" id="KW-0479">Metal-binding</keyword>
<name>A0A9X6RJI8_HYPEX</name>
<evidence type="ECO:0000256" key="4">
    <source>
        <dbReference type="PROSITE-ProRule" id="PRU00175"/>
    </source>
</evidence>
<evidence type="ECO:0000256" key="3">
    <source>
        <dbReference type="ARBA" id="ARBA00022833"/>
    </source>
</evidence>
<dbReference type="InterPro" id="IPR001841">
    <property type="entry name" value="Znf_RING"/>
</dbReference>
<dbReference type="InterPro" id="IPR013083">
    <property type="entry name" value="Znf_RING/FYVE/PHD"/>
</dbReference>
<evidence type="ECO:0000256" key="1">
    <source>
        <dbReference type="ARBA" id="ARBA00005429"/>
    </source>
</evidence>
<dbReference type="GO" id="GO:0016020">
    <property type="term" value="C:membrane"/>
    <property type="evidence" value="ECO:0007669"/>
    <property type="project" value="InterPro"/>
</dbReference>
<dbReference type="SUPFAM" id="SSF52540">
    <property type="entry name" value="P-loop containing nucleoside triphosphate hydrolases"/>
    <property type="match status" value="1"/>
</dbReference>
<dbReference type="PROSITE" id="PS50089">
    <property type="entry name" value="ZF_RING_2"/>
    <property type="match status" value="1"/>
</dbReference>
<dbReference type="SUPFAM" id="SSF57850">
    <property type="entry name" value="RING/U-box"/>
    <property type="match status" value="1"/>
</dbReference>
<protein>
    <submittedName>
        <fullName evidence="7">Interferon-inducible GTPase 1</fullName>
    </submittedName>
</protein>
<feature type="domain" description="IRG-type G" evidence="6">
    <location>
        <begin position="64"/>
        <end position="255"/>
    </location>
</feature>
<dbReference type="Proteomes" id="UP000192578">
    <property type="component" value="Unassembled WGS sequence"/>
</dbReference>
<dbReference type="Gene3D" id="3.30.40.10">
    <property type="entry name" value="Zinc/RING finger domain, C3HC4 (zinc finger)"/>
    <property type="match status" value="1"/>
</dbReference>
<keyword evidence="3" id="KW-0862">Zinc</keyword>
<gene>
    <name evidence="7" type="ORF">BV898_14476</name>
</gene>
<keyword evidence="8" id="KW-1185">Reference proteome</keyword>
<evidence type="ECO:0000256" key="2">
    <source>
        <dbReference type="ARBA" id="ARBA00022771"/>
    </source>
</evidence>
<reference evidence="8" key="1">
    <citation type="submission" date="2017-01" db="EMBL/GenBank/DDBJ databases">
        <title>Comparative genomics of anhydrobiosis in the tardigrade Hypsibius dujardini.</title>
        <authorList>
            <person name="Yoshida Y."/>
            <person name="Koutsovoulos G."/>
            <person name="Laetsch D."/>
            <person name="Stevens L."/>
            <person name="Kumar S."/>
            <person name="Horikawa D."/>
            <person name="Ishino K."/>
            <person name="Komine S."/>
            <person name="Tomita M."/>
            <person name="Blaxter M."/>
            <person name="Arakawa K."/>
        </authorList>
    </citation>
    <scope>NUCLEOTIDE SEQUENCE [LARGE SCALE GENOMIC DNA]</scope>
    <source>
        <strain evidence="8">Z151</strain>
    </source>
</reference>
<feature type="domain" description="RING-type" evidence="5">
    <location>
        <begin position="281"/>
        <end position="321"/>
    </location>
</feature>
<dbReference type="PANTHER" id="PTHR14143:SF1">
    <property type="entry name" value="IRG-TYPE G DOMAIN-CONTAINING PROTEIN"/>
    <property type="match status" value="1"/>
</dbReference>
<keyword evidence="2 4" id="KW-0863">Zinc-finger</keyword>
<dbReference type="InterPro" id="IPR007743">
    <property type="entry name" value="Immunity-related_GTPase-like"/>
</dbReference>
<dbReference type="Gene3D" id="3.40.50.300">
    <property type="entry name" value="P-loop containing nucleotide triphosphate hydrolases"/>
    <property type="match status" value="1"/>
</dbReference>
<dbReference type="OrthoDB" id="6270329at2759"/>
<comment type="caution">
    <text evidence="7">The sequence shown here is derived from an EMBL/GenBank/DDBJ whole genome shotgun (WGS) entry which is preliminary data.</text>
</comment>
<sequence>MGAVYSRWFYPLAEPPDDLILETKIPPGPICNDSHCSRDTCRLTESEIESAMRKLIKVCGIKQKTYNFAMAGVTGSGKSSLINCLRGLEEKDSGCAEYALEGDDRETTNVVTPYRHPNFAHVVLFDLPGGNTERHPSHGYFFQKACFAYDCIIVVITNRIQSTELDIIEQAIRWNIPWVLVRTRCDLAPKDKVRRQPDIDLATVKTTLRDELKCELTKQMNGRGIVDSKPVVFLVSAPVFQGWPDESNIDLNLDEHNLLVWLARTAMSRRGATVVNRDYLCDNCEVEKFSQVVVQPCGDLICLKCRDALKQANNPVCPVCEAAIDHVVLVDELAYVSDCVTLTRNQAPPGKPVPRSTRCCIA</sequence>
<accession>A0A9X6RJI8</accession>
<dbReference type="InterPro" id="IPR030385">
    <property type="entry name" value="G_IRG_dom"/>
</dbReference>
<dbReference type="Pfam" id="PF05049">
    <property type="entry name" value="IIGP"/>
    <property type="match status" value="1"/>
</dbReference>